<organism evidence="15 16">
    <name type="scientific">Candidatus Kryptonium thompsonii</name>
    <dbReference type="NCBI Taxonomy" id="1633631"/>
    <lineage>
        <taxon>Bacteria</taxon>
        <taxon>Pseudomonadati</taxon>
        <taxon>Candidatus Kryptoniota</taxon>
        <taxon>Candidatus Kryptonium</taxon>
    </lineage>
</organism>
<dbReference type="EMBL" id="FAOP01000003">
    <property type="protein sequence ID" value="CUU02399.1"/>
    <property type="molecule type" value="Genomic_DNA"/>
</dbReference>
<evidence type="ECO:0000313" key="16">
    <source>
        <dbReference type="Proteomes" id="UP000182011"/>
    </source>
</evidence>
<evidence type="ECO:0000313" key="15">
    <source>
        <dbReference type="EMBL" id="CUU02399.1"/>
    </source>
</evidence>
<dbReference type="GO" id="GO:0050661">
    <property type="term" value="F:NADP binding"/>
    <property type="evidence" value="ECO:0007669"/>
    <property type="project" value="TreeGrafter"/>
</dbReference>
<dbReference type="Proteomes" id="UP000182200">
    <property type="component" value="Unassembled WGS sequence"/>
</dbReference>
<evidence type="ECO:0000256" key="1">
    <source>
        <dbReference type="ARBA" id="ARBA00003943"/>
    </source>
</evidence>
<keyword evidence="5" id="KW-0521">NADP</keyword>
<dbReference type="Pfam" id="PF01262">
    <property type="entry name" value="AlaDh_PNT_C"/>
    <property type="match status" value="1"/>
</dbReference>
<name>A0A0P1M187_9BACT</name>
<evidence type="ECO:0000256" key="9">
    <source>
        <dbReference type="ARBA" id="ARBA00071353"/>
    </source>
</evidence>
<keyword evidence="6" id="KW-1278">Translocase</keyword>
<dbReference type="EMBL" id="CZVI01000005">
    <property type="protein sequence ID" value="CUS82364.1"/>
    <property type="molecule type" value="Genomic_DNA"/>
</dbReference>
<feature type="domain" description="Alanine dehydrogenase/pyridine nucleotide transhydrogenase N-terminal" evidence="13">
    <location>
        <begin position="5"/>
        <end position="146"/>
    </location>
</feature>
<dbReference type="InterPro" id="IPR007886">
    <property type="entry name" value="AlaDH/PNT_N"/>
</dbReference>
<accession>A0A0P1P7P2</accession>
<dbReference type="STRING" id="1633631.GCA_001442925_00502"/>
<dbReference type="PROSITE" id="PS00837">
    <property type="entry name" value="ALADH_PNT_2"/>
    <property type="match status" value="1"/>
</dbReference>
<comment type="similarity">
    <text evidence="2">Belongs to the AlaDH/PNT family.</text>
</comment>
<evidence type="ECO:0000256" key="11">
    <source>
        <dbReference type="ARBA" id="ARBA00084087"/>
    </source>
</evidence>
<accession>A0A0P1LL93</accession>
<reference evidence="15 16" key="1">
    <citation type="submission" date="2015-11" db="EMBL/GenBank/DDBJ databases">
        <authorList>
            <person name="Zhang Y."/>
            <person name="Guo Z."/>
        </authorList>
    </citation>
    <scope>NUCLEOTIDE SEQUENCE [LARGE SCALE GENOMIC DNA]</scope>
    <source>
        <strain evidence="15">JGI-4</strain>
    </source>
</reference>
<reference evidence="14 17" key="2">
    <citation type="submission" date="2015-11" db="EMBL/GenBank/DDBJ databases">
        <authorList>
            <person name="Varghese N."/>
        </authorList>
    </citation>
    <scope>NUCLEOTIDE SEQUENCE [LARGE SCALE GENOMIC DNA]</scope>
    <source>
        <strain evidence="14 17">JGI-8</strain>
    </source>
</reference>
<evidence type="ECO:0000256" key="4">
    <source>
        <dbReference type="ARBA" id="ARBA00022741"/>
    </source>
</evidence>
<dbReference type="Gene3D" id="3.40.50.720">
    <property type="entry name" value="NAD(P)-binding Rossmann-like Domain"/>
    <property type="match status" value="2"/>
</dbReference>
<proteinExistence type="inferred from homology"/>
<dbReference type="RefSeq" id="WP_047133839.1">
    <property type="nucleotide sequence ID" value="NZ_CZVI01000005.1"/>
</dbReference>
<dbReference type="PANTHER" id="PTHR10160">
    <property type="entry name" value="NAD(P) TRANSHYDROGENASE"/>
    <property type="match status" value="1"/>
</dbReference>
<dbReference type="PANTHER" id="PTHR10160:SF19">
    <property type="entry name" value="PROTON-TRANSLOCATING NAD(P)(+) TRANSHYDROGENASE"/>
    <property type="match status" value="1"/>
</dbReference>
<evidence type="ECO:0000259" key="12">
    <source>
        <dbReference type="SMART" id="SM01002"/>
    </source>
</evidence>
<gene>
    <name evidence="15" type="ORF">JGI4_00502</name>
    <name evidence="14" type="ORF">JGI8_00598</name>
</gene>
<evidence type="ECO:0000259" key="13">
    <source>
        <dbReference type="SMART" id="SM01003"/>
    </source>
</evidence>
<dbReference type="SMART" id="SM01002">
    <property type="entry name" value="AlaDh_PNT_C"/>
    <property type="match status" value="1"/>
</dbReference>
<keyword evidence="4" id="KW-0547">Nucleotide-binding</keyword>
<evidence type="ECO:0000313" key="17">
    <source>
        <dbReference type="Proteomes" id="UP000182200"/>
    </source>
</evidence>
<dbReference type="InterPro" id="IPR036291">
    <property type="entry name" value="NAD(P)-bd_dom_sf"/>
</dbReference>
<dbReference type="CDD" id="cd05304">
    <property type="entry name" value="Rubrum_tdh"/>
    <property type="match status" value="1"/>
</dbReference>
<dbReference type="InterPro" id="IPR007698">
    <property type="entry name" value="AlaDH/PNT_NAD(H)-bd"/>
</dbReference>
<keyword evidence="7" id="KW-0520">NAD</keyword>
<dbReference type="InterPro" id="IPR008143">
    <property type="entry name" value="Ala_DH/PNT_CS2"/>
</dbReference>
<dbReference type="GO" id="GO:0005886">
    <property type="term" value="C:plasma membrane"/>
    <property type="evidence" value="ECO:0007669"/>
    <property type="project" value="TreeGrafter"/>
</dbReference>
<comment type="catalytic activity">
    <reaction evidence="8">
        <text>NAD(+) + NADPH + H(+)(in) = NADH + NADP(+) + H(+)(out)</text>
        <dbReference type="Rhea" id="RHEA:47992"/>
        <dbReference type="ChEBI" id="CHEBI:15378"/>
        <dbReference type="ChEBI" id="CHEBI:57540"/>
        <dbReference type="ChEBI" id="CHEBI:57783"/>
        <dbReference type="ChEBI" id="CHEBI:57945"/>
        <dbReference type="ChEBI" id="CHEBI:58349"/>
        <dbReference type="EC" id="7.1.1.1"/>
    </reaction>
</comment>
<dbReference type="Pfam" id="PF05222">
    <property type="entry name" value="AlaDh_PNT_N"/>
    <property type="match status" value="1"/>
</dbReference>
<evidence type="ECO:0000313" key="14">
    <source>
        <dbReference type="EMBL" id="CUS82364.1"/>
    </source>
</evidence>
<dbReference type="GO" id="GO:0008750">
    <property type="term" value="F:proton-translocating NAD(P)+ transhydrogenase activity"/>
    <property type="evidence" value="ECO:0007669"/>
    <property type="project" value="UniProtKB-EC"/>
</dbReference>
<accession>A0A0P1MGE4</accession>
<dbReference type="EC" id="7.1.1.1" evidence="3"/>
<accession>A0A0P1M187</accession>
<accession>A0A0P1LD13</accession>
<evidence type="ECO:0000256" key="8">
    <source>
        <dbReference type="ARBA" id="ARBA00048202"/>
    </source>
</evidence>
<dbReference type="SMART" id="SM01003">
    <property type="entry name" value="AlaDh_PNT_N"/>
    <property type="match status" value="1"/>
</dbReference>
<accession>A0A0S4MWU8</accession>
<dbReference type="GO" id="GO:0016491">
    <property type="term" value="F:oxidoreductase activity"/>
    <property type="evidence" value="ECO:0007669"/>
    <property type="project" value="InterPro"/>
</dbReference>
<protein>
    <recommendedName>
        <fullName evidence="9">NAD(P) transhydrogenase subunit alpha part 1</fullName>
        <ecNumber evidence="3">7.1.1.1</ecNumber>
    </recommendedName>
    <alternativeName>
        <fullName evidence="11">Nicotinamide nucleotide transhydrogenase subunit alpha 1</fullName>
    </alternativeName>
    <alternativeName>
        <fullName evidence="10">Pyridine nucleotide transhydrogenase subunit alpha 1</fullName>
    </alternativeName>
</protein>
<accession>A0A0N7MQY9</accession>
<dbReference type="SUPFAM" id="SSF52283">
    <property type="entry name" value="Formate/glycerate dehydrogenase catalytic domain-like"/>
    <property type="match status" value="1"/>
</dbReference>
<dbReference type="SUPFAM" id="SSF51735">
    <property type="entry name" value="NAD(P)-binding Rossmann-fold domains"/>
    <property type="match status" value="1"/>
</dbReference>
<dbReference type="Proteomes" id="UP000182011">
    <property type="component" value="Unassembled WGS sequence"/>
</dbReference>
<evidence type="ECO:0000256" key="3">
    <source>
        <dbReference type="ARBA" id="ARBA00012943"/>
    </source>
</evidence>
<dbReference type="GO" id="GO:0006740">
    <property type="term" value="P:NADPH regeneration"/>
    <property type="evidence" value="ECO:0007669"/>
    <property type="project" value="TreeGrafter"/>
</dbReference>
<sequence length="379" mass="40828">MVKIGVPKETYPGETRVAIIPANVQQFKKIGAEVIIESGAGEKAGFTDAEYLEKGAQVVKTRKEVFENADVILQVRALGANPEMGKKDIALMREGQILIGFMEPFFAKDLVEEVAKKGVISFALELLPRTSRAQSMDVLSSMATISGYKAVLLAASHLPKMFPMLTTAAGTVLPANVFVIGAGVAGLQAIATARRLGAVVKAYDIRPATKQEVESLGAKFVELGLESQEAEDKGGYARDMGEEFYRKQREMLTKVVAESDVVISTAAVPGKKAPILITEDMVKNMKPGSVIVDLAAERGGNCELTKPGEVIEKYGVTIIGPVNVPATVPYHASQMYSKNITNFCMLFIKNGEININLNDDILSSTLLTKDGKLTNPIFD</sequence>
<feature type="domain" description="Alanine dehydrogenase/pyridine nucleotide transhydrogenase NAD(H)-binding" evidence="12">
    <location>
        <begin position="155"/>
        <end position="320"/>
    </location>
</feature>
<accession>A0A0P1MN38</accession>
<evidence type="ECO:0000256" key="6">
    <source>
        <dbReference type="ARBA" id="ARBA00022967"/>
    </source>
</evidence>
<dbReference type="OrthoDB" id="9804592at2"/>
<evidence type="ECO:0000256" key="10">
    <source>
        <dbReference type="ARBA" id="ARBA00076996"/>
    </source>
</evidence>
<dbReference type="NCBIfam" id="NF006942">
    <property type="entry name" value="PRK09424.1"/>
    <property type="match status" value="1"/>
</dbReference>
<evidence type="ECO:0000256" key="5">
    <source>
        <dbReference type="ARBA" id="ARBA00022857"/>
    </source>
</evidence>
<dbReference type="AlphaFoldDB" id="A0A0P1M187"/>
<evidence type="ECO:0000256" key="2">
    <source>
        <dbReference type="ARBA" id="ARBA00005689"/>
    </source>
</evidence>
<dbReference type="FunFam" id="3.40.50.720:FF:000188">
    <property type="entry name" value="NAD(P) transhydrogenase alpha subunit 1"/>
    <property type="match status" value="1"/>
</dbReference>
<keyword evidence="17" id="KW-1185">Reference proteome</keyword>
<evidence type="ECO:0000256" key="7">
    <source>
        <dbReference type="ARBA" id="ARBA00023027"/>
    </source>
</evidence>
<comment type="function">
    <text evidence="1">The transhydrogenation between NADH and NADP is coupled to respiration and ATP hydrolysis and functions as a proton pump across the membrane.</text>
</comment>